<protein>
    <submittedName>
        <fullName evidence="3">Uncharacterized protein</fullName>
    </submittedName>
</protein>
<evidence type="ECO:0000313" key="3">
    <source>
        <dbReference type="EMBL" id="GGF47688.1"/>
    </source>
</evidence>
<name>A0A8J2Z1I9_9PROT</name>
<keyword evidence="2" id="KW-0732">Signal</keyword>
<keyword evidence="4" id="KW-1185">Reference proteome</keyword>
<reference evidence="3" key="1">
    <citation type="journal article" date="2014" name="Int. J. Syst. Evol. Microbiol.">
        <title>Complete genome sequence of Corynebacterium casei LMG S-19264T (=DSM 44701T), isolated from a smear-ripened cheese.</title>
        <authorList>
            <consortium name="US DOE Joint Genome Institute (JGI-PGF)"/>
            <person name="Walter F."/>
            <person name="Albersmeier A."/>
            <person name="Kalinowski J."/>
            <person name="Ruckert C."/>
        </authorList>
    </citation>
    <scope>NUCLEOTIDE SEQUENCE</scope>
    <source>
        <strain evidence="3">CGMCC 1.15725</strain>
    </source>
</reference>
<gene>
    <name evidence="3" type="ORF">GCM10011611_62610</name>
</gene>
<feature type="chain" id="PRO_5035314642" evidence="2">
    <location>
        <begin position="26"/>
        <end position="126"/>
    </location>
</feature>
<organism evidence="3 4">
    <name type="scientific">Aliidongia dinghuensis</name>
    <dbReference type="NCBI Taxonomy" id="1867774"/>
    <lineage>
        <taxon>Bacteria</taxon>
        <taxon>Pseudomonadati</taxon>
        <taxon>Pseudomonadota</taxon>
        <taxon>Alphaproteobacteria</taxon>
        <taxon>Rhodospirillales</taxon>
        <taxon>Dongiaceae</taxon>
        <taxon>Aliidongia</taxon>
    </lineage>
</organism>
<feature type="region of interest" description="Disordered" evidence="1">
    <location>
        <begin position="107"/>
        <end position="126"/>
    </location>
</feature>
<dbReference type="RefSeq" id="WP_229744100.1">
    <property type="nucleotide sequence ID" value="NZ_BMJQ01000026.1"/>
</dbReference>
<dbReference type="EMBL" id="BMJQ01000026">
    <property type="protein sequence ID" value="GGF47688.1"/>
    <property type="molecule type" value="Genomic_DNA"/>
</dbReference>
<comment type="caution">
    <text evidence="3">The sequence shown here is derived from an EMBL/GenBank/DDBJ whole genome shotgun (WGS) entry which is preliminary data.</text>
</comment>
<accession>A0A8J2Z1I9</accession>
<proteinExistence type="predicted"/>
<evidence type="ECO:0000313" key="4">
    <source>
        <dbReference type="Proteomes" id="UP000646365"/>
    </source>
</evidence>
<feature type="signal peptide" evidence="2">
    <location>
        <begin position="1"/>
        <end position="25"/>
    </location>
</feature>
<evidence type="ECO:0000256" key="1">
    <source>
        <dbReference type="SAM" id="MobiDB-lite"/>
    </source>
</evidence>
<sequence>MKCLVATAFTLSLLFSPSTVVPAQAQEASNGSVSLGPTTSSGSETCVEVEIGGEKAPGLNCLNQELKRKVDRVQPPPIGAPLDAQSPSVRVGTFNETAVSQQYGTNFGKSVVPQRPPTPIYASPIH</sequence>
<reference evidence="3" key="2">
    <citation type="submission" date="2020-09" db="EMBL/GenBank/DDBJ databases">
        <authorList>
            <person name="Sun Q."/>
            <person name="Zhou Y."/>
        </authorList>
    </citation>
    <scope>NUCLEOTIDE SEQUENCE</scope>
    <source>
        <strain evidence="3">CGMCC 1.15725</strain>
    </source>
</reference>
<dbReference type="AlphaFoldDB" id="A0A8J2Z1I9"/>
<dbReference type="Proteomes" id="UP000646365">
    <property type="component" value="Unassembled WGS sequence"/>
</dbReference>
<evidence type="ECO:0000256" key="2">
    <source>
        <dbReference type="SAM" id="SignalP"/>
    </source>
</evidence>